<feature type="transmembrane region" description="Helical" evidence="2">
    <location>
        <begin position="214"/>
        <end position="234"/>
    </location>
</feature>
<dbReference type="STRING" id="150121.SAMN06296010_2577"/>
<name>A0A1X7KJD0_9MICO</name>
<dbReference type="EMBL" id="FXAY01000004">
    <property type="protein sequence ID" value="SMG41164.1"/>
    <property type="molecule type" value="Genomic_DNA"/>
</dbReference>
<reference evidence="4" key="1">
    <citation type="submission" date="2017-04" db="EMBL/GenBank/DDBJ databases">
        <authorList>
            <person name="Varghese N."/>
            <person name="Submissions S."/>
        </authorList>
    </citation>
    <scope>NUCLEOTIDE SEQUENCE [LARGE SCALE GENOMIC DNA]</scope>
    <source>
        <strain evidence="4">VKM Ac-2510</strain>
    </source>
</reference>
<feature type="transmembrane region" description="Helical" evidence="2">
    <location>
        <begin position="279"/>
        <end position="301"/>
    </location>
</feature>
<accession>A0A1X7KJD0</accession>
<organism evidence="3 4">
    <name type="scientific">Agreia pratensis</name>
    <dbReference type="NCBI Taxonomy" id="150121"/>
    <lineage>
        <taxon>Bacteria</taxon>
        <taxon>Bacillati</taxon>
        <taxon>Actinomycetota</taxon>
        <taxon>Actinomycetes</taxon>
        <taxon>Micrococcales</taxon>
        <taxon>Microbacteriaceae</taxon>
        <taxon>Agreia</taxon>
    </lineage>
</organism>
<evidence type="ECO:0000256" key="2">
    <source>
        <dbReference type="SAM" id="Phobius"/>
    </source>
</evidence>
<keyword evidence="4" id="KW-1185">Reference proteome</keyword>
<feature type="transmembrane region" description="Helical" evidence="2">
    <location>
        <begin position="93"/>
        <end position="111"/>
    </location>
</feature>
<evidence type="ECO:0000256" key="1">
    <source>
        <dbReference type="SAM" id="MobiDB-lite"/>
    </source>
</evidence>
<dbReference type="OrthoDB" id="5126518at2"/>
<feature type="transmembrane region" description="Helical" evidence="2">
    <location>
        <begin position="241"/>
        <end position="267"/>
    </location>
</feature>
<feature type="transmembrane region" description="Helical" evidence="2">
    <location>
        <begin position="131"/>
        <end position="159"/>
    </location>
</feature>
<feature type="transmembrane region" description="Helical" evidence="2">
    <location>
        <begin position="68"/>
        <end position="86"/>
    </location>
</feature>
<keyword evidence="2" id="KW-0812">Transmembrane</keyword>
<keyword evidence="2" id="KW-1133">Transmembrane helix</keyword>
<feature type="transmembrane region" description="Helical" evidence="2">
    <location>
        <begin position="26"/>
        <end position="48"/>
    </location>
</feature>
<gene>
    <name evidence="3" type="ORF">SAMN06296010_2577</name>
</gene>
<feature type="region of interest" description="Disordered" evidence="1">
    <location>
        <begin position="1"/>
        <end position="23"/>
    </location>
</feature>
<evidence type="ECO:0000313" key="4">
    <source>
        <dbReference type="Proteomes" id="UP000193244"/>
    </source>
</evidence>
<proteinExistence type="predicted"/>
<dbReference type="Proteomes" id="UP000193244">
    <property type="component" value="Unassembled WGS sequence"/>
</dbReference>
<protein>
    <submittedName>
        <fullName evidence="3">Uncharacterized protein</fullName>
    </submittedName>
</protein>
<evidence type="ECO:0000313" key="3">
    <source>
        <dbReference type="EMBL" id="SMG41164.1"/>
    </source>
</evidence>
<dbReference type="AlphaFoldDB" id="A0A1X7KJD0"/>
<sequence>MSQRIFSASDFQEPSVRGSRSGGGSVVARVVSSLIGLILTVPALLMVIAGGGRAYQQILQEARTDADIGAILLAVAGLVLLIVVVLSGLLSAAGPLVGGVIVTAAGLAFLLDPSLVEQASRALPGFGRTGVITLSLWCQSGLLLAVGVTLLASALARVIASRSGAARSRGVRAVVSIIVAVVATMGGLALLVVGSTALLRSAGSYGARSLDTPSLLILLGGCLVLGGVALTAAWSSVGTAIIGTIVLLAGLAGFLPAVSTAAFRAVAPLSSDAAGGASSVLTIGFVAAIGVTLIGVAASCARARRAVR</sequence>
<dbReference type="RefSeq" id="WP_139824886.1">
    <property type="nucleotide sequence ID" value="NZ_FXAY01000004.1"/>
</dbReference>
<keyword evidence="2" id="KW-0472">Membrane</keyword>
<feature type="compositionally biased region" description="Polar residues" evidence="1">
    <location>
        <begin position="1"/>
        <end position="12"/>
    </location>
</feature>
<feature type="transmembrane region" description="Helical" evidence="2">
    <location>
        <begin position="171"/>
        <end position="194"/>
    </location>
</feature>